<evidence type="ECO:0000313" key="2">
    <source>
        <dbReference type="Proteomes" id="UP000607559"/>
    </source>
</evidence>
<dbReference type="AlphaFoldDB" id="A0A8J2UA02"/>
<evidence type="ECO:0000313" key="1">
    <source>
        <dbReference type="EMBL" id="GGA88882.1"/>
    </source>
</evidence>
<reference evidence="1" key="2">
    <citation type="submission" date="2020-09" db="EMBL/GenBank/DDBJ databases">
        <authorList>
            <person name="Sun Q."/>
            <person name="Zhou Y."/>
        </authorList>
    </citation>
    <scope>NUCLEOTIDE SEQUENCE</scope>
    <source>
        <strain evidence="1">CGMCC 1.15448</strain>
    </source>
</reference>
<sequence>MGYWLFISWFECRADARWETRLDNDQYDASDLILFKVSADAIPYSNASGTFERADGELEVGSIHYRYVQKRLYADSVEFLCIPDGETSRLLSAKNEIIHLATGVPDNSGHGRSTPCGKPSPDMLKVFYQQSPALCIANFPARGVKKVCGQTPAPCPGHTRIGCQPPRRTTDLIPLLNPIV</sequence>
<protein>
    <submittedName>
        <fullName evidence="1">Uncharacterized protein</fullName>
    </submittedName>
</protein>
<dbReference type="Proteomes" id="UP000607559">
    <property type="component" value="Unassembled WGS sequence"/>
</dbReference>
<name>A0A8J2UA02_9BACT</name>
<reference evidence="1" key="1">
    <citation type="journal article" date="2014" name="Int. J. Syst. Evol. Microbiol.">
        <title>Complete genome sequence of Corynebacterium casei LMG S-19264T (=DSM 44701T), isolated from a smear-ripened cheese.</title>
        <authorList>
            <consortium name="US DOE Joint Genome Institute (JGI-PGF)"/>
            <person name="Walter F."/>
            <person name="Albersmeier A."/>
            <person name="Kalinowski J."/>
            <person name="Ruckert C."/>
        </authorList>
    </citation>
    <scope>NUCLEOTIDE SEQUENCE</scope>
    <source>
        <strain evidence="1">CGMCC 1.15448</strain>
    </source>
</reference>
<accession>A0A8J2UA02</accession>
<proteinExistence type="predicted"/>
<gene>
    <name evidence="1" type="ORF">GCM10011511_10170</name>
</gene>
<comment type="caution">
    <text evidence="1">The sequence shown here is derived from an EMBL/GenBank/DDBJ whole genome shotgun (WGS) entry which is preliminary data.</text>
</comment>
<keyword evidence="2" id="KW-1185">Reference proteome</keyword>
<organism evidence="1 2">
    <name type="scientific">Puia dinghuensis</name>
    <dbReference type="NCBI Taxonomy" id="1792502"/>
    <lineage>
        <taxon>Bacteria</taxon>
        <taxon>Pseudomonadati</taxon>
        <taxon>Bacteroidota</taxon>
        <taxon>Chitinophagia</taxon>
        <taxon>Chitinophagales</taxon>
        <taxon>Chitinophagaceae</taxon>
        <taxon>Puia</taxon>
    </lineage>
</organism>
<dbReference type="EMBL" id="BMJC01000001">
    <property type="protein sequence ID" value="GGA88882.1"/>
    <property type="molecule type" value="Genomic_DNA"/>
</dbReference>